<accession>A0A835Z822</accession>
<dbReference type="EMBL" id="JAFCMP010000070">
    <property type="protein sequence ID" value="KAG5188386.1"/>
    <property type="molecule type" value="Genomic_DNA"/>
</dbReference>
<reference evidence="2" key="1">
    <citation type="submission" date="2021-02" db="EMBL/GenBank/DDBJ databases">
        <title>First Annotated Genome of the Yellow-green Alga Tribonema minus.</title>
        <authorList>
            <person name="Mahan K.M."/>
        </authorList>
    </citation>
    <scope>NUCLEOTIDE SEQUENCE</scope>
    <source>
        <strain evidence="2">UTEX B ZZ1240</strain>
    </source>
</reference>
<proteinExistence type="predicted"/>
<organism evidence="2 3">
    <name type="scientific">Tribonema minus</name>
    <dbReference type="NCBI Taxonomy" id="303371"/>
    <lineage>
        <taxon>Eukaryota</taxon>
        <taxon>Sar</taxon>
        <taxon>Stramenopiles</taxon>
        <taxon>Ochrophyta</taxon>
        <taxon>PX clade</taxon>
        <taxon>Xanthophyceae</taxon>
        <taxon>Tribonematales</taxon>
        <taxon>Tribonemataceae</taxon>
        <taxon>Tribonema</taxon>
    </lineage>
</organism>
<dbReference type="Proteomes" id="UP000664859">
    <property type="component" value="Unassembled WGS sequence"/>
</dbReference>
<name>A0A835Z822_9STRA</name>
<keyword evidence="1" id="KW-0472">Membrane</keyword>
<comment type="caution">
    <text evidence="2">The sequence shown here is derived from an EMBL/GenBank/DDBJ whole genome shotgun (WGS) entry which is preliminary data.</text>
</comment>
<keyword evidence="1" id="KW-0812">Transmembrane</keyword>
<protein>
    <submittedName>
        <fullName evidence="2">Uncharacterized protein</fullName>
    </submittedName>
</protein>
<keyword evidence="1" id="KW-1133">Transmembrane helix</keyword>
<evidence type="ECO:0000256" key="1">
    <source>
        <dbReference type="SAM" id="Phobius"/>
    </source>
</evidence>
<sequence>MEAHSSRAVPVNAYDNTAKALKDDDALPVDHVFEFIVLLIAAAAAVVISLCASPPSVAAAAVTVARLVLVDPECCCDLVDHL</sequence>
<evidence type="ECO:0000313" key="3">
    <source>
        <dbReference type="Proteomes" id="UP000664859"/>
    </source>
</evidence>
<gene>
    <name evidence="2" type="ORF">JKP88DRAFT_287473</name>
</gene>
<feature type="transmembrane region" description="Helical" evidence="1">
    <location>
        <begin position="32"/>
        <end position="52"/>
    </location>
</feature>
<evidence type="ECO:0000313" key="2">
    <source>
        <dbReference type="EMBL" id="KAG5188386.1"/>
    </source>
</evidence>
<dbReference type="AlphaFoldDB" id="A0A835Z822"/>
<keyword evidence="3" id="KW-1185">Reference proteome</keyword>